<keyword evidence="1" id="KW-0812">Transmembrane</keyword>
<dbReference type="AlphaFoldDB" id="S7UP14"/>
<comment type="caution">
    <text evidence="2">The sequence shown here is derived from an EMBL/GenBank/DDBJ whole genome shotgun (WGS) entry which is preliminary data.</text>
</comment>
<gene>
    <name evidence="2" type="ORF">dsat_1833</name>
</gene>
<keyword evidence="1" id="KW-1133">Transmembrane helix</keyword>
<protein>
    <submittedName>
        <fullName evidence="2">Uncharacterized protein</fullName>
    </submittedName>
</protein>
<proteinExistence type="predicted"/>
<accession>S7UP14</accession>
<dbReference type="Proteomes" id="UP000014975">
    <property type="component" value="Unassembled WGS sequence"/>
</dbReference>
<evidence type="ECO:0000313" key="2">
    <source>
        <dbReference type="EMBL" id="EPR35729.1"/>
    </source>
</evidence>
<dbReference type="RefSeq" id="WP_020885719.1">
    <property type="nucleotide sequence ID" value="NZ_ATHI01000002.1"/>
</dbReference>
<evidence type="ECO:0000313" key="3">
    <source>
        <dbReference type="Proteomes" id="UP000014975"/>
    </source>
</evidence>
<dbReference type="eggNOG" id="ENOG5033859">
    <property type="taxonomic scope" value="Bacteria"/>
</dbReference>
<keyword evidence="1" id="KW-0472">Membrane</keyword>
<feature type="transmembrane region" description="Helical" evidence="1">
    <location>
        <begin position="12"/>
        <end position="36"/>
    </location>
</feature>
<reference evidence="2 3" key="1">
    <citation type="journal article" date="2013" name="Genome Announc.">
        <title>Draft genome sequences for three mercury-methylating, sulfate-reducing bacteria.</title>
        <authorList>
            <person name="Brown S.D."/>
            <person name="Hurt R.A.Jr."/>
            <person name="Gilmour C.C."/>
            <person name="Elias D.A."/>
        </authorList>
    </citation>
    <scope>NUCLEOTIDE SEQUENCE [LARGE SCALE GENOMIC DNA]</scope>
    <source>
        <strain evidence="2 3">DSM 16529</strain>
    </source>
</reference>
<dbReference type="OrthoDB" id="7064212at2"/>
<evidence type="ECO:0000256" key="1">
    <source>
        <dbReference type="SAM" id="Phobius"/>
    </source>
</evidence>
<dbReference type="EMBL" id="ATHI01000002">
    <property type="protein sequence ID" value="EPR35729.1"/>
    <property type="molecule type" value="Genomic_DNA"/>
</dbReference>
<dbReference type="STRING" id="1121439.dsat_1833"/>
<sequence length="105" mass="10363">MANGKDNVVGGAIWMVVISVLLFWLPVIGPLLAGLVGGKKAGGVGNGILAALLPGVILAVVLLLASTLMTGLPVVGALMAATGFLFYVLNIGMLLLGAIVGGLLA</sequence>
<feature type="transmembrane region" description="Helical" evidence="1">
    <location>
        <begin position="84"/>
        <end position="104"/>
    </location>
</feature>
<feature type="transmembrane region" description="Helical" evidence="1">
    <location>
        <begin position="48"/>
        <end position="72"/>
    </location>
</feature>
<organism evidence="2 3">
    <name type="scientific">Alkalidesulfovibrio alkalitolerans DSM 16529</name>
    <dbReference type="NCBI Taxonomy" id="1121439"/>
    <lineage>
        <taxon>Bacteria</taxon>
        <taxon>Pseudomonadati</taxon>
        <taxon>Thermodesulfobacteriota</taxon>
        <taxon>Desulfovibrionia</taxon>
        <taxon>Desulfovibrionales</taxon>
        <taxon>Desulfovibrionaceae</taxon>
        <taxon>Alkalidesulfovibrio</taxon>
    </lineage>
</organism>
<name>S7UP14_9BACT</name>
<dbReference type="PATRIC" id="fig|1121439.3.peg.218"/>
<keyword evidence="3" id="KW-1185">Reference proteome</keyword>